<evidence type="ECO:0000313" key="2">
    <source>
        <dbReference type="EMBL" id="KAK7489198.1"/>
    </source>
</evidence>
<dbReference type="SUPFAM" id="SSF89837">
    <property type="entry name" value="Doublecortin (DC)"/>
    <property type="match status" value="1"/>
</dbReference>
<dbReference type="Gene3D" id="3.10.20.230">
    <property type="entry name" value="Doublecortin domain"/>
    <property type="match status" value="1"/>
</dbReference>
<dbReference type="PANTHER" id="PTHR23004">
    <property type="entry name" value="DOUBLECORTIN DOMAIN CONTAINING 2"/>
    <property type="match status" value="1"/>
</dbReference>
<organism evidence="2 3">
    <name type="scientific">Batillaria attramentaria</name>
    <dbReference type="NCBI Taxonomy" id="370345"/>
    <lineage>
        <taxon>Eukaryota</taxon>
        <taxon>Metazoa</taxon>
        <taxon>Spiralia</taxon>
        <taxon>Lophotrochozoa</taxon>
        <taxon>Mollusca</taxon>
        <taxon>Gastropoda</taxon>
        <taxon>Caenogastropoda</taxon>
        <taxon>Sorbeoconcha</taxon>
        <taxon>Cerithioidea</taxon>
        <taxon>Batillariidae</taxon>
        <taxon>Batillaria</taxon>
    </lineage>
</organism>
<gene>
    <name evidence="2" type="ORF">BaRGS_00019576</name>
</gene>
<dbReference type="EMBL" id="JACVVK020000141">
    <property type="protein sequence ID" value="KAK7489198.1"/>
    <property type="molecule type" value="Genomic_DNA"/>
</dbReference>
<comment type="caution">
    <text evidence="2">The sequence shown here is derived from an EMBL/GenBank/DDBJ whole genome shotgun (WGS) entry which is preliminary data.</text>
</comment>
<dbReference type="Proteomes" id="UP001519460">
    <property type="component" value="Unassembled WGS sequence"/>
</dbReference>
<dbReference type="PANTHER" id="PTHR23004:SF11">
    <property type="entry name" value="PROTEIN RPI-1"/>
    <property type="match status" value="1"/>
</dbReference>
<dbReference type="InterPro" id="IPR003533">
    <property type="entry name" value="Doublecortin_dom"/>
</dbReference>
<protein>
    <recommendedName>
        <fullName evidence="1">Doublecortin domain-containing protein</fullName>
    </recommendedName>
</protein>
<evidence type="ECO:0000313" key="3">
    <source>
        <dbReference type="Proteomes" id="UP001519460"/>
    </source>
</evidence>
<reference evidence="2 3" key="1">
    <citation type="journal article" date="2023" name="Sci. Data">
        <title>Genome assembly of the Korean intertidal mud-creeper Batillaria attramentaria.</title>
        <authorList>
            <person name="Patra A.K."/>
            <person name="Ho P.T."/>
            <person name="Jun S."/>
            <person name="Lee S.J."/>
            <person name="Kim Y."/>
            <person name="Won Y.J."/>
        </authorList>
    </citation>
    <scope>NUCLEOTIDE SEQUENCE [LARGE SCALE GENOMIC DNA]</scope>
    <source>
        <strain evidence="2">Wonlab-2016</strain>
    </source>
</reference>
<sequence>MEQAEEPRYMRDFHRGRCSYFCVNGDYYHSGKKVLFNPKHFRDFPHYLDHLTDQLKPPFGAVRRICTPNYGHAVRSLEDLQPDGVYVAAGPGRFKPYG</sequence>
<keyword evidence="3" id="KW-1185">Reference proteome</keyword>
<dbReference type="SMART" id="SM00537">
    <property type="entry name" value="DCX"/>
    <property type="match status" value="1"/>
</dbReference>
<accession>A0ABD0KQP2</accession>
<proteinExistence type="predicted"/>
<dbReference type="PROSITE" id="PS50309">
    <property type="entry name" value="DC"/>
    <property type="match status" value="1"/>
</dbReference>
<name>A0ABD0KQP2_9CAEN</name>
<dbReference type="AlphaFoldDB" id="A0ABD0KQP2"/>
<feature type="domain" description="Doublecortin" evidence="1">
    <location>
        <begin position="17"/>
        <end position="98"/>
    </location>
</feature>
<dbReference type="Pfam" id="PF03607">
    <property type="entry name" value="DCX"/>
    <property type="match status" value="1"/>
</dbReference>
<evidence type="ECO:0000259" key="1">
    <source>
        <dbReference type="PROSITE" id="PS50309"/>
    </source>
</evidence>
<dbReference type="InterPro" id="IPR036572">
    <property type="entry name" value="Doublecortin_dom_sf"/>
</dbReference>